<dbReference type="EMBL" id="JAWDJW010000284">
    <property type="protein sequence ID" value="KAK3081102.1"/>
    <property type="molecule type" value="Genomic_DNA"/>
</dbReference>
<keyword evidence="2" id="KW-1185">Reference proteome</keyword>
<reference evidence="1" key="1">
    <citation type="submission" date="2024-09" db="EMBL/GenBank/DDBJ databases">
        <title>Black Yeasts Isolated from many extreme environments.</title>
        <authorList>
            <person name="Coleine C."/>
            <person name="Stajich J.E."/>
            <person name="Selbmann L."/>
        </authorList>
    </citation>
    <scope>NUCLEOTIDE SEQUENCE</scope>
    <source>
        <strain evidence="1">CCFEE 5737</strain>
    </source>
</reference>
<dbReference type="Proteomes" id="UP001186974">
    <property type="component" value="Unassembled WGS sequence"/>
</dbReference>
<sequence length="684" mass="78523">MATNQRSTAKQPPPVAPKKQKAALGKSASELQAYFEQAGKERSAKDNEQNVPKVNWPTQDVEWIERLAKHLICERNFFNLLRNPIPLERILVKASFLYSVHLPGRYMRFTTGKKWKDTWWTANATIVLQKATEMFTAVAGSTVSRMQEAAVGLPDSSKKTEIRREELFRFQSTRHKLVDAIKRCTDTEHGIARNLRDALDRVGKGAQGELDESQNAVIEELGALERVKASCKERLDHCISNEVTIKLLDELLEGLGMHPTCGILWQIPPGADRTWDEVNRIQSTKANDLYKSVTQHLKSRYGDLDFLGDRASNDNTDEIFTTRPLPAEHFKHVQVSREILGPDRAASVVDLEQYDNTVAAWIKEIWPKIDRQRVRLNFSTLQTLIYRTPAVVERERSNDFWRNSSPSSRFSQMADNVVHVRGLVQVLDDEGLLRKSSNRVDYAKLQTTLRRMYALLAIMYGCIEEGALLLTVMDRLLEELAEQIVGHVDPRMETVRMQRAMAVLAQVAGSGDQLHLPSKREEMFSRLERENRARNVFGELARFYRGAFIFAFSGVSNRKSWNSGVQDELWYEELLKYQWRCGLRGCSKQLKIDVMESEKTNMYGLSVAVLDSRLGFPAARTSISENRRFAYPCLFDLIHYNRYHHAFGPFFHYFAHLYHVSCQPFRGKAGLVEDIIMIEEKDQE</sequence>
<evidence type="ECO:0000313" key="1">
    <source>
        <dbReference type="EMBL" id="KAK3081102.1"/>
    </source>
</evidence>
<evidence type="ECO:0000313" key="2">
    <source>
        <dbReference type="Proteomes" id="UP001186974"/>
    </source>
</evidence>
<organism evidence="1 2">
    <name type="scientific">Coniosporium uncinatum</name>
    <dbReference type="NCBI Taxonomy" id="93489"/>
    <lineage>
        <taxon>Eukaryota</taxon>
        <taxon>Fungi</taxon>
        <taxon>Dikarya</taxon>
        <taxon>Ascomycota</taxon>
        <taxon>Pezizomycotina</taxon>
        <taxon>Dothideomycetes</taxon>
        <taxon>Dothideomycetes incertae sedis</taxon>
        <taxon>Coniosporium</taxon>
    </lineage>
</organism>
<protein>
    <submittedName>
        <fullName evidence="1">Uncharacterized protein</fullName>
    </submittedName>
</protein>
<gene>
    <name evidence="1" type="ORF">LTS18_010228</name>
</gene>
<comment type="caution">
    <text evidence="1">The sequence shown here is derived from an EMBL/GenBank/DDBJ whole genome shotgun (WGS) entry which is preliminary data.</text>
</comment>
<name>A0ACC3DWN0_9PEZI</name>
<accession>A0ACC3DWN0</accession>
<proteinExistence type="predicted"/>